<gene>
    <name evidence="4" type="ORF">SETTUDRAFT_96616</name>
</gene>
<dbReference type="HOGENOM" id="CLU_101889_1_0_1"/>
<dbReference type="InterPro" id="IPR049884">
    <property type="entry name" value="Scytalone_dh"/>
</dbReference>
<dbReference type="EMBL" id="KB908844">
    <property type="protein sequence ID" value="EOA82368.1"/>
    <property type="molecule type" value="Genomic_DNA"/>
</dbReference>
<proteinExistence type="inferred from homology"/>
<dbReference type="Proteomes" id="UP000016935">
    <property type="component" value="Unassembled WGS sequence"/>
</dbReference>
<evidence type="ECO:0000259" key="3">
    <source>
        <dbReference type="Pfam" id="PF02982"/>
    </source>
</evidence>
<reference evidence="4 5" key="2">
    <citation type="journal article" date="2013" name="PLoS Genet.">
        <title>Comparative genome structure, secondary metabolite, and effector coding capacity across Cochliobolus pathogens.</title>
        <authorList>
            <person name="Condon B.J."/>
            <person name="Leng Y."/>
            <person name="Wu D."/>
            <person name="Bushley K.E."/>
            <person name="Ohm R.A."/>
            <person name="Otillar R."/>
            <person name="Martin J."/>
            <person name="Schackwitz W."/>
            <person name="Grimwood J."/>
            <person name="MohdZainudin N."/>
            <person name="Xue C."/>
            <person name="Wang R."/>
            <person name="Manning V.A."/>
            <person name="Dhillon B."/>
            <person name="Tu Z.J."/>
            <person name="Steffenson B.J."/>
            <person name="Salamov A."/>
            <person name="Sun H."/>
            <person name="Lowry S."/>
            <person name="LaButti K."/>
            <person name="Han J."/>
            <person name="Copeland A."/>
            <person name="Lindquist E."/>
            <person name="Barry K."/>
            <person name="Schmutz J."/>
            <person name="Baker S.E."/>
            <person name="Ciuffetti L.M."/>
            <person name="Grigoriev I.V."/>
            <person name="Zhong S."/>
            <person name="Turgeon B.G."/>
        </authorList>
    </citation>
    <scope>NUCLEOTIDE SEQUENCE [LARGE SCALE GENOMIC DNA]</scope>
    <source>
        <strain evidence="5">28A</strain>
    </source>
</reference>
<evidence type="ECO:0000256" key="1">
    <source>
        <dbReference type="ARBA" id="ARBA00008584"/>
    </source>
</evidence>
<keyword evidence="2" id="KW-0456">Lyase</keyword>
<dbReference type="Pfam" id="PF02982">
    <property type="entry name" value="Scytalone_dh"/>
    <property type="match status" value="1"/>
</dbReference>
<sequence>MAFEIYIPEALTFQDYINVTQCARTLSDGYDRKDKERLQACLAPSISVNYSSINPAWGVQSFTREDFVTEWLGPQKLGVKALGTQHLLGAPYFRSVTTEEIVVEWQQLASHGRKVQSEDFASPACRIGEESDGRSYMLQTFLKIEGKWRIKEIKPELIYSTGDWKAVGRPDEDEKA</sequence>
<organism evidence="4 5">
    <name type="scientific">Exserohilum turcicum (strain 28A)</name>
    <name type="common">Northern leaf blight fungus</name>
    <name type="synonym">Setosphaeria turcica</name>
    <dbReference type="NCBI Taxonomy" id="671987"/>
    <lineage>
        <taxon>Eukaryota</taxon>
        <taxon>Fungi</taxon>
        <taxon>Dikarya</taxon>
        <taxon>Ascomycota</taxon>
        <taxon>Pezizomycotina</taxon>
        <taxon>Dothideomycetes</taxon>
        <taxon>Pleosporomycetidae</taxon>
        <taxon>Pleosporales</taxon>
        <taxon>Pleosporineae</taxon>
        <taxon>Pleosporaceae</taxon>
        <taxon>Exserohilum</taxon>
    </lineage>
</organism>
<evidence type="ECO:0000313" key="4">
    <source>
        <dbReference type="EMBL" id="EOA82368.1"/>
    </source>
</evidence>
<dbReference type="STRING" id="671987.R0JM89"/>
<dbReference type="eggNOG" id="ENOG502SNFV">
    <property type="taxonomic scope" value="Eukaryota"/>
</dbReference>
<name>R0JM89_EXST2</name>
<dbReference type="SUPFAM" id="SSF54427">
    <property type="entry name" value="NTF2-like"/>
    <property type="match status" value="1"/>
</dbReference>
<evidence type="ECO:0000313" key="5">
    <source>
        <dbReference type="Proteomes" id="UP000016935"/>
    </source>
</evidence>
<evidence type="ECO:0000256" key="2">
    <source>
        <dbReference type="ARBA" id="ARBA00023239"/>
    </source>
</evidence>
<reference evidence="4 5" key="1">
    <citation type="journal article" date="2012" name="PLoS Pathog.">
        <title>Diverse lifestyles and strategies of plant pathogenesis encoded in the genomes of eighteen Dothideomycetes fungi.</title>
        <authorList>
            <person name="Ohm R.A."/>
            <person name="Feau N."/>
            <person name="Henrissat B."/>
            <person name="Schoch C.L."/>
            <person name="Horwitz B.A."/>
            <person name="Barry K.W."/>
            <person name="Condon B.J."/>
            <person name="Copeland A.C."/>
            <person name="Dhillon B."/>
            <person name="Glaser F."/>
            <person name="Hesse C.N."/>
            <person name="Kosti I."/>
            <person name="LaButti K."/>
            <person name="Lindquist E.A."/>
            <person name="Lucas S."/>
            <person name="Salamov A.A."/>
            <person name="Bradshaw R.E."/>
            <person name="Ciuffetti L."/>
            <person name="Hamelin R.C."/>
            <person name="Kema G.H.J."/>
            <person name="Lawrence C."/>
            <person name="Scott J.A."/>
            <person name="Spatafora J.W."/>
            <person name="Turgeon B.G."/>
            <person name="de Wit P.J.G.M."/>
            <person name="Zhong S."/>
            <person name="Goodwin S.B."/>
            <person name="Grigoriev I.V."/>
        </authorList>
    </citation>
    <scope>NUCLEOTIDE SEQUENCE [LARGE SCALE GENOMIC DNA]</scope>
    <source>
        <strain evidence="5">28A</strain>
    </source>
</reference>
<dbReference type="GeneID" id="19406252"/>
<dbReference type="AlphaFoldDB" id="R0JM89"/>
<protein>
    <recommendedName>
        <fullName evidence="3">Scytalone dehydratase-like domain-containing protein</fullName>
    </recommendedName>
</protein>
<dbReference type="Gene3D" id="3.10.450.50">
    <property type="match status" value="1"/>
</dbReference>
<dbReference type="OrthoDB" id="5281072at2759"/>
<accession>R0JM89</accession>
<dbReference type="SMR" id="R0JM89"/>
<dbReference type="RefSeq" id="XP_008029535.1">
    <property type="nucleotide sequence ID" value="XM_008031344.1"/>
</dbReference>
<dbReference type="GO" id="GO:0016829">
    <property type="term" value="F:lyase activity"/>
    <property type="evidence" value="ECO:0007669"/>
    <property type="project" value="UniProtKB-KW"/>
</dbReference>
<feature type="domain" description="Scytalone dehydratase-like" evidence="3">
    <location>
        <begin position="11"/>
        <end position="168"/>
    </location>
</feature>
<keyword evidence="5" id="KW-1185">Reference proteome</keyword>
<comment type="similarity">
    <text evidence="1">Belongs to the scytalone dehydratase family.</text>
</comment>
<dbReference type="InterPro" id="IPR032710">
    <property type="entry name" value="NTF2-like_dom_sf"/>
</dbReference>